<dbReference type="Proteomes" id="UP001590951">
    <property type="component" value="Unassembled WGS sequence"/>
</dbReference>
<accession>A0ABR4B040</accession>
<gene>
    <name evidence="1" type="ORF">ABVK25_008618</name>
</gene>
<dbReference type="EMBL" id="JBHFEH010000038">
    <property type="protein sequence ID" value="KAL2051189.1"/>
    <property type="molecule type" value="Genomic_DNA"/>
</dbReference>
<comment type="caution">
    <text evidence="1">The sequence shown here is derived from an EMBL/GenBank/DDBJ whole genome shotgun (WGS) entry which is preliminary data.</text>
</comment>
<evidence type="ECO:0000313" key="1">
    <source>
        <dbReference type="EMBL" id="KAL2051189.1"/>
    </source>
</evidence>
<keyword evidence="2" id="KW-1185">Reference proteome</keyword>
<sequence>MSYVCALLVRSLRGTDSAVTISFFCGLHIINNDSLTGLVGLMRSLISQIPSVHDFNPDFIDTEDEQ</sequence>
<organism evidence="1 2">
    <name type="scientific">Lepraria finkii</name>
    <dbReference type="NCBI Taxonomy" id="1340010"/>
    <lineage>
        <taxon>Eukaryota</taxon>
        <taxon>Fungi</taxon>
        <taxon>Dikarya</taxon>
        <taxon>Ascomycota</taxon>
        <taxon>Pezizomycotina</taxon>
        <taxon>Lecanoromycetes</taxon>
        <taxon>OSLEUM clade</taxon>
        <taxon>Lecanoromycetidae</taxon>
        <taxon>Lecanorales</taxon>
        <taxon>Lecanorineae</taxon>
        <taxon>Stereocaulaceae</taxon>
        <taxon>Lepraria</taxon>
    </lineage>
</organism>
<proteinExistence type="predicted"/>
<evidence type="ECO:0000313" key="2">
    <source>
        <dbReference type="Proteomes" id="UP001590951"/>
    </source>
</evidence>
<reference evidence="1 2" key="1">
    <citation type="submission" date="2024-09" db="EMBL/GenBank/DDBJ databases">
        <title>Rethinking Asexuality: The Enigmatic Case of Functional Sexual Genes in Lepraria (Stereocaulaceae).</title>
        <authorList>
            <person name="Doellman M."/>
            <person name="Sun Y."/>
            <person name="Barcenas-Pena A."/>
            <person name="Lumbsch H.T."/>
            <person name="Grewe F."/>
        </authorList>
    </citation>
    <scope>NUCLEOTIDE SEQUENCE [LARGE SCALE GENOMIC DNA]</scope>
    <source>
        <strain evidence="1 2">Grewe 0041</strain>
    </source>
</reference>
<name>A0ABR4B040_9LECA</name>
<protein>
    <submittedName>
        <fullName evidence="1">Uncharacterized protein</fullName>
    </submittedName>
</protein>